<feature type="region of interest" description="Disordered" evidence="1">
    <location>
        <begin position="50"/>
        <end position="80"/>
    </location>
</feature>
<name>A0AAN7RM57_MYCAM</name>
<reference evidence="2 3" key="1">
    <citation type="journal article" date="2023" name="J. Hered.">
        <title>Chromosome-level genome of the wood stork (Mycteria americana) provides insight into avian chromosome evolution.</title>
        <authorList>
            <person name="Flamio R. Jr."/>
            <person name="Ramstad K.M."/>
        </authorList>
    </citation>
    <scope>NUCLEOTIDE SEQUENCE [LARGE SCALE GENOMIC DNA]</scope>
    <source>
        <strain evidence="2">JAX WOST 10</strain>
    </source>
</reference>
<dbReference type="Proteomes" id="UP001333110">
    <property type="component" value="Unassembled WGS sequence"/>
</dbReference>
<feature type="compositionally biased region" description="Polar residues" evidence="1">
    <location>
        <begin position="130"/>
        <end position="139"/>
    </location>
</feature>
<feature type="compositionally biased region" description="Basic and acidic residues" evidence="1">
    <location>
        <begin position="63"/>
        <end position="72"/>
    </location>
</feature>
<comment type="caution">
    <text evidence="2">The sequence shown here is derived from an EMBL/GenBank/DDBJ whole genome shotgun (WGS) entry which is preliminary data.</text>
</comment>
<sequence>MGNEISHKRYCCRKSRKFERPATVQENTVVDLPVAQTALGAVLWSIVNHPPKEKSQDTATGMKNKDVGRESEITSSSLPVAQIMVRTTELQDLGEAQPSAEQSEETENKPATMMSPDRQTCAPTQERPATAQQAEGDTGVTTDLPLQTAMETGARDVEDVVTDQATVESNSVVRERPTDKLCKPSPLCRWLRKLRSPEEKAKVRPDAITSQE</sequence>
<keyword evidence="3" id="KW-1185">Reference proteome</keyword>
<gene>
    <name evidence="2" type="ORF">QYF61_008924</name>
</gene>
<dbReference type="AlphaFoldDB" id="A0AAN7RM57"/>
<evidence type="ECO:0000313" key="3">
    <source>
        <dbReference type="Proteomes" id="UP001333110"/>
    </source>
</evidence>
<dbReference type="EMBL" id="JAUNZN010000021">
    <property type="protein sequence ID" value="KAK4809372.1"/>
    <property type="molecule type" value="Genomic_DNA"/>
</dbReference>
<feature type="region of interest" description="Disordered" evidence="1">
    <location>
        <begin position="92"/>
        <end position="139"/>
    </location>
</feature>
<proteinExistence type="predicted"/>
<protein>
    <submittedName>
        <fullName evidence="2">Uncharacterized protein</fullName>
    </submittedName>
</protein>
<evidence type="ECO:0000256" key="1">
    <source>
        <dbReference type="SAM" id="MobiDB-lite"/>
    </source>
</evidence>
<accession>A0AAN7RM57</accession>
<organism evidence="2 3">
    <name type="scientific">Mycteria americana</name>
    <name type="common">Wood stork</name>
    <dbReference type="NCBI Taxonomy" id="33587"/>
    <lineage>
        <taxon>Eukaryota</taxon>
        <taxon>Metazoa</taxon>
        <taxon>Chordata</taxon>
        <taxon>Craniata</taxon>
        <taxon>Vertebrata</taxon>
        <taxon>Euteleostomi</taxon>
        <taxon>Archelosauria</taxon>
        <taxon>Archosauria</taxon>
        <taxon>Dinosauria</taxon>
        <taxon>Saurischia</taxon>
        <taxon>Theropoda</taxon>
        <taxon>Coelurosauria</taxon>
        <taxon>Aves</taxon>
        <taxon>Neognathae</taxon>
        <taxon>Neoaves</taxon>
        <taxon>Aequornithes</taxon>
        <taxon>Ciconiiformes</taxon>
        <taxon>Ciconiidae</taxon>
        <taxon>Mycteria</taxon>
    </lineage>
</organism>
<evidence type="ECO:0000313" key="2">
    <source>
        <dbReference type="EMBL" id="KAK4809372.1"/>
    </source>
</evidence>